<evidence type="ECO:0000256" key="1">
    <source>
        <dbReference type="SAM" id="MobiDB-lite"/>
    </source>
</evidence>
<dbReference type="PANTHER" id="PTHR46951:SF2">
    <property type="entry name" value="BED-TYPE DOMAIN-CONTAINING PROTEIN"/>
    <property type="match status" value="1"/>
</dbReference>
<accession>A0A3L6SJV7</accession>
<proteinExistence type="predicted"/>
<evidence type="ECO:0000313" key="3">
    <source>
        <dbReference type="Proteomes" id="UP000275267"/>
    </source>
</evidence>
<evidence type="ECO:0008006" key="4">
    <source>
        <dbReference type="Google" id="ProtNLM"/>
    </source>
</evidence>
<dbReference type="PANTHER" id="PTHR46951">
    <property type="entry name" value="BED-TYPE DOMAIN-CONTAINING PROTEIN"/>
    <property type="match status" value="1"/>
</dbReference>
<organism evidence="2 3">
    <name type="scientific">Panicum miliaceum</name>
    <name type="common">Proso millet</name>
    <name type="synonym">Broomcorn millet</name>
    <dbReference type="NCBI Taxonomy" id="4540"/>
    <lineage>
        <taxon>Eukaryota</taxon>
        <taxon>Viridiplantae</taxon>
        <taxon>Streptophyta</taxon>
        <taxon>Embryophyta</taxon>
        <taxon>Tracheophyta</taxon>
        <taxon>Spermatophyta</taxon>
        <taxon>Magnoliopsida</taxon>
        <taxon>Liliopsida</taxon>
        <taxon>Poales</taxon>
        <taxon>Poaceae</taxon>
        <taxon>PACMAD clade</taxon>
        <taxon>Panicoideae</taxon>
        <taxon>Panicodae</taxon>
        <taxon>Paniceae</taxon>
        <taxon>Panicinae</taxon>
        <taxon>Panicum</taxon>
        <taxon>Panicum sect. Panicum</taxon>
    </lineage>
</organism>
<name>A0A3L6SJV7_PANMI</name>
<feature type="region of interest" description="Disordered" evidence="1">
    <location>
        <begin position="453"/>
        <end position="523"/>
    </location>
</feature>
<dbReference type="OrthoDB" id="692459at2759"/>
<feature type="region of interest" description="Disordered" evidence="1">
    <location>
        <begin position="579"/>
        <end position="610"/>
    </location>
</feature>
<reference evidence="3" key="1">
    <citation type="journal article" date="2019" name="Nat. Commun.">
        <title>The genome of broomcorn millet.</title>
        <authorList>
            <person name="Zou C."/>
            <person name="Miki D."/>
            <person name="Li D."/>
            <person name="Tang Q."/>
            <person name="Xiao L."/>
            <person name="Rajput S."/>
            <person name="Deng P."/>
            <person name="Jia W."/>
            <person name="Huang R."/>
            <person name="Zhang M."/>
            <person name="Sun Y."/>
            <person name="Hu J."/>
            <person name="Fu X."/>
            <person name="Schnable P.S."/>
            <person name="Li F."/>
            <person name="Zhang H."/>
            <person name="Feng B."/>
            <person name="Zhu X."/>
            <person name="Liu R."/>
            <person name="Schnable J.C."/>
            <person name="Zhu J.-K."/>
            <person name="Zhang H."/>
        </authorList>
    </citation>
    <scope>NUCLEOTIDE SEQUENCE [LARGE SCALE GENOMIC DNA]</scope>
</reference>
<dbReference type="AlphaFoldDB" id="A0A3L6SJV7"/>
<feature type="compositionally biased region" description="Acidic residues" evidence="1">
    <location>
        <begin position="459"/>
        <end position="473"/>
    </location>
</feature>
<evidence type="ECO:0000313" key="2">
    <source>
        <dbReference type="EMBL" id="RLN22340.1"/>
    </source>
</evidence>
<sequence>MPCRAAELRVPPIRLQAPGAARVPPPLVRAVAAELQLRRTGLQSSGCRRVLMATGGNGDDADVAIIAASSSAATSKGKGVPRASAAAKGKGIARESTNGVVIAGRSTSTMTNIANEVVCEDGRRVKLKGPIEYVWSHGERYKTNGFSCFYCTTAIAGGGATRFRQHLGGISGNVVACPKVPCFVKELMVDEVTKRNIRFYKSPGSSSQAPFDIDLACSRTQVQPRVDVMLTGGAREKLGKAWAKWFHANDIPGRKADCPYFRAAVKLSQELGDGVHIPRGKEIDGPLLDRNFDDVEAHLAEFKEDWNEYGVTIMCDSWTAAALDPKTIYTSKLAKSPKCKHAVTLVFKKLARSSSKASTAIDQYILFRKQGKLFGGEEARRSALNGRVSADNPIMDWLCNSRSESVLTLDEYVDSDLELEPPSPSTFIVEELGMDEAEVVAFKNRIFPKKSGKKRRLEFEEEDEEDNADDVESDSTQGRDDNGDIGRDCGEEYADGGPNNDGGAENTKKAPLRPKSKRKTLVGGDVGCVGVPLEKGAQQDHQQLAAIITAVDDCPGSTGGSWIDGPACSRELSAAGCYGNTGSAGPGPPKRGGSREAIRLMHGGSPKLGA</sequence>
<protein>
    <recommendedName>
        <fullName evidence="4">BED-type domain-containing protein</fullName>
    </recommendedName>
</protein>
<dbReference type="Proteomes" id="UP000275267">
    <property type="component" value="Unassembled WGS sequence"/>
</dbReference>
<feature type="compositionally biased region" description="Basic and acidic residues" evidence="1">
    <location>
        <begin position="477"/>
        <end position="490"/>
    </location>
</feature>
<feature type="compositionally biased region" description="Basic residues" evidence="1">
    <location>
        <begin position="510"/>
        <end position="520"/>
    </location>
</feature>
<dbReference type="EMBL" id="PQIB02000004">
    <property type="protein sequence ID" value="RLN22340.1"/>
    <property type="molecule type" value="Genomic_DNA"/>
</dbReference>
<comment type="caution">
    <text evidence="2">The sequence shown here is derived from an EMBL/GenBank/DDBJ whole genome shotgun (WGS) entry which is preliminary data.</text>
</comment>
<keyword evidence="3" id="KW-1185">Reference proteome</keyword>
<gene>
    <name evidence="2" type="ORF">C2845_PM07G40100</name>
</gene>